<dbReference type="EMBL" id="LCZI01000757">
    <property type="protein sequence ID" value="KKZ64684.1"/>
    <property type="molecule type" value="Genomic_DNA"/>
</dbReference>
<reference evidence="3" key="1">
    <citation type="journal article" date="2015" name="PLoS Genet.">
        <title>The dynamic genome and transcriptome of the human fungal pathogen Blastomyces and close relative Emmonsia.</title>
        <authorList>
            <person name="Munoz J.F."/>
            <person name="Gauthier G.M."/>
            <person name="Desjardins C.A."/>
            <person name="Gallo J.E."/>
            <person name="Holder J."/>
            <person name="Sullivan T.D."/>
            <person name="Marty A.J."/>
            <person name="Carmen J.C."/>
            <person name="Chen Z."/>
            <person name="Ding L."/>
            <person name="Gujja S."/>
            <person name="Magrini V."/>
            <person name="Misas E."/>
            <person name="Mitreva M."/>
            <person name="Priest M."/>
            <person name="Saif S."/>
            <person name="Whiston E.A."/>
            <person name="Young S."/>
            <person name="Zeng Q."/>
            <person name="Goldman W.E."/>
            <person name="Mardis E.R."/>
            <person name="Taylor J.W."/>
            <person name="McEwen J.G."/>
            <person name="Clay O.K."/>
            <person name="Klein B.S."/>
            <person name="Cuomo C.A."/>
        </authorList>
    </citation>
    <scope>NUCLEOTIDE SEQUENCE [LARGE SCALE GENOMIC DNA]</scope>
    <source>
        <strain evidence="3">UAMH 3008</strain>
    </source>
</reference>
<proteinExistence type="predicted"/>
<feature type="domain" description="DUF7770" evidence="1">
    <location>
        <begin position="20"/>
        <end position="167"/>
    </location>
</feature>
<name>A0A0G2J344_9EURO</name>
<dbReference type="VEuPathDB" id="FungiDB:EMCG_01372"/>
<dbReference type="InterPro" id="IPR056672">
    <property type="entry name" value="DUF7770"/>
</dbReference>
<protein>
    <recommendedName>
        <fullName evidence="1">DUF7770 domain-containing protein</fullName>
    </recommendedName>
</protein>
<evidence type="ECO:0000313" key="3">
    <source>
        <dbReference type="Proteomes" id="UP000034164"/>
    </source>
</evidence>
<evidence type="ECO:0000259" key="1">
    <source>
        <dbReference type="Pfam" id="PF24968"/>
    </source>
</evidence>
<dbReference type="OrthoDB" id="3527137at2759"/>
<accession>A0A0G2J344</accession>
<organism evidence="2 3">
    <name type="scientific">[Emmonsia] crescens</name>
    <dbReference type="NCBI Taxonomy" id="73230"/>
    <lineage>
        <taxon>Eukaryota</taxon>
        <taxon>Fungi</taxon>
        <taxon>Dikarya</taxon>
        <taxon>Ascomycota</taxon>
        <taxon>Pezizomycotina</taxon>
        <taxon>Eurotiomycetes</taxon>
        <taxon>Eurotiomycetidae</taxon>
        <taxon>Onygenales</taxon>
        <taxon>Ajellomycetaceae</taxon>
        <taxon>Emergomyces</taxon>
    </lineage>
</organism>
<evidence type="ECO:0000313" key="2">
    <source>
        <dbReference type="EMBL" id="KKZ64684.1"/>
    </source>
</evidence>
<gene>
    <name evidence="2" type="ORF">EMCG_01372</name>
</gene>
<dbReference type="AlphaFoldDB" id="A0A0G2J344"/>
<sequence>MTTHSDPYSPFADNTLVSSIRIVAHHHLSQVSEASFGHWSIYLCKPNNGGSTRINMRAIWGKPKGTLDWTKHFYDMPTTKIMHWEWPVFRGSEVQHFAYSISFLGRDKYTFSANNGGCRYWIATVLSDFVNMGLIKRDVFQSMLGNMRYQYYENSPPTWLDITPGTFDDGYVLPDFR</sequence>
<dbReference type="Proteomes" id="UP000034164">
    <property type="component" value="Unassembled WGS sequence"/>
</dbReference>
<comment type="caution">
    <text evidence="2">The sequence shown here is derived from an EMBL/GenBank/DDBJ whole genome shotgun (WGS) entry which is preliminary data.</text>
</comment>
<dbReference type="Pfam" id="PF24968">
    <property type="entry name" value="DUF7770"/>
    <property type="match status" value="1"/>
</dbReference>